<dbReference type="InterPro" id="IPR010985">
    <property type="entry name" value="Ribbon_hlx_hlx"/>
</dbReference>
<reference evidence="1" key="1">
    <citation type="submission" date="2020-11" db="EMBL/GenBank/DDBJ databases">
        <title>Multidrug resistant novel bacterium Savagea serpentis sp. nov., isolated from the scats of a vine snake (Ahaetulla nasuta).</title>
        <authorList>
            <person name="Venkata Ramana V."/>
            <person name="Vikas Patil S."/>
            <person name="Yogita Lugani V."/>
        </authorList>
    </citation>
    <scope>NUCLEOTIDE SEQUENCE</scope>
    <source>
        <strain evidence="1">SN6</strain>
    </source>
</reference>
<accession>A0A8J7G905</accession>
<gene>
    <name evidence="1" type="ORF">IRY55_08470</name>
</gene>
<name>A0A8J7G905_9BACL</name>
<organism evidence="1 2">
    <name type="scientific">Savagea serpentis</name>
    <dbReference type="NCBI Taxonomy" id="2785297"/>
    <lineage>
        <taxon>Bacteria</taxon>
        <taxon>Bacillati</taxon>
        <taxon>Bacillota</taxon>
        <taxon>Bacilli</taxon>
        <taxon>Bacillales</taxon>
        <taxon>Caryophanaceae</taxon>
        <taxon>Savagea</taxon>
    </lineage>
</organism>
<sequence>MKNDKVRVEVRMPKTIIEKLDQYQKENGLSTRTATILELLRKGLER</sequence>
<dbReference type="Gene3D" id="1.10.1220.10">
    <property type="entry name" value="Met repressor-like"/>
    <property type="match status" value="1"/>
</dbReference>
<proteinExistence type="predicted"/>
<protein>
    <submittedName>
        <fullName evidence="1">Uncharacterized protein</fullName>
    </submittedName>
</protein>
<dbReference type="Proteomes" id="UP000622653">
    <property type="component" value="Unassembled WGS sequence"/>
</dbReference>
<evidence type="ECO:0000313" key="2">
    <source>
        <dbReference type="Proteomes" id="UP000622653"/>
    </source>
</evidence>
<comment type="caution">
    <text evidence="1">The sequence shown here is derived from an EMBL/GenBank/DDBJ whole genome shotgun (WGS) entry which is preliminary data.</text>
</comment>
<dbReference type="AlphaFoldDB" id="A0A8J7G905"/>
<evidence type="ECO:0000313" key="1">
    <source>
        <dbReference type="EMBL" id="MBF4501393.1"/>
    </source>
</evidence>
<dbReference type="EMBL" id="JADKPV010000003">
    <property type="protein sequence ID" value="MBF4501393.1"/>
    <property type="molecule type" value="Genomic_DNA"/>
</dbReference>
<dbReference type="GO" id="GO:0006355">
    <property type="term" value="P:regulation of DNA-templated transcription"/>
    <property type="evidence" value="ECO:0007669"/>
    <property type="project" value="InterPro"/>
</dbReference>
<dbReference type="RefSeq" id="WP_194562869.1">
    <property type="nucleotide sequence ID" value="NZ_JADKPV010000003.1"/>
</dbReference>
<keyword evidence="2" id="KW-1185">Reference proteome</keyword>
<dbReference type="InterPro" id="IPR013321">
    <property type="entry name" value="Arc_rbn_hlx_hlx"/>
</dbReference>
<dbReference type="SUPFAM" id="SSF47598">
    <property type="entry name" value="Ribbon-helix-helix"/>
    <property type="match status" value="1"/>
</dbReference>